<dbReference type="Proteomes" id="UP000249016">
    <property type="component" value="Unassembled WGS sequence"/>
</dbReference>
<dbReference type="PRINTS" id="PR01483">
    <property type="entry name" value="FASYNTHASE"/>
</dbReference>
<dbReference type="GO" id="GO:0006633">
    <property type="term" value="P:fatty acid biosynthetic process"/>
    <property type="evidence" value="ECO:0007669"/>
    <property type="project" value="InterPro"/>
</dbReference>
<keyword evidence="4" id="KW-1185">Reference proteome</keyword>
<feature type="domain" description="Carrier" evidence="2">
    <location>
        <begin position="532"/>
        <end position="612"/>
    </location>
</feature>
<feature type="compositionally biased region" description="Polar residues" evidence="1">
    <location>
        <begin position="635"/>
        <end position="650"/>
    </location>
</feature>
<dbReference type="GO" id="GO:0004312">
    <property type="term" value="F:fatty acid synthase activity"/>
    <property type="evidence" value="ECO:0007669"/>
    <property type="project" value="InterPro"/>
</dbReference>
<protein>
    <recommendedName>
        <fullName evidence="2">Carrier domain-containing protein</fullName>
    </recommendedName>
</protein>
<dbReference type="InterPro" id="IPR003965">
    <property type="entry name" value="Fatty_acid_synthase"/>
</dbReference>
<dbReference type="GO" id="GO:0005835">
    <property type="term" value="C:fatty acid synthase complex"/>
    <property type="evidence" value="ECO:0007669"/>
    <property type="project" value="InterPro"/>
</dbReference>
<name>A0A327NMC2_9BACT</name>
<dbReference type="Pfam" id="PF00698">
    <property type="entry name" value="Acyl_transf_1"/>
    <property type="match status" value="1"/>
</dbReference>
<dbReference type="Gene3D" id="3.40.366.10">
    <property type="entry name" value="Malonyl-Coenzyme A Acyl Carrier Protein, domain 2"/>
    <property type="match status" value="1"/>
</dbReference>
<dbReference type="Gene3D" id="1.10.1200.10">
    <property type="entry name" value="ACP-like"/>
    <property type="match status" value="2"/>
</dbReference>
<dbReference type="InterPro" id="IPR052568">
    <property type="entry name" value="PKS-FAS_Synthase"/>
</dbReference>
<dbReference type="Pfam" id="PF00550">
    <property type="entry name" value="PP-binding"/>
    <property type="match status" value="2"/>
</dbReference>
<dbReference type="PANTHER" id="PTHR43074:SF1">
    <property type="entry name" value="BETA-KETOACYL SYNTHASE FAMILY PROTEIN-RELATED"/>
    <property type="match status" value="1"/>
</dbReference>
<dbReference type="EMBL" id="QLII01000001">
    <property type="protein sequence ID" value="RAI75529.1"/>
    <property type="molecule type" value="Genomic_DNA"/>
</dbReference>
<dbReference type="InterPro" id="IPR009081">
    <property type="entry name" value="PP-bd_ACP"/>
</dbReference>
<evidence type="ECO:0000259" key="2">
    <source>
        <dbReference type="PROSITE" id="PS50075"/>
    </source>
</evidence>
<dbReference type="InterPro" id="IPR036736">
    <property type="entry name" value="ACP-like_sf"/>
</dbReference>
<dbReference type="InterPro" id="IPR001227">
    <property type="entry name" value="Ac_transferase_dom_sf"/>
</dbReference>
<dbReference type="InterPro" id="IPR016036">
    <property type="entry name" value="Malonyl_transacylase_ACP-bd"/>
</dbReference>
<proteinExistence type="predicted"/>
<dbReference type="InterPro" id="IPR014043">
    <property type="entry name" value="Acyl_transferase_dom"/>
</dbReference>
<dbReference type="SUPFAM" id="SSF52151">
    <property type="entry name" value="FabD/lysophospholipase-like"/>
    <property type="match status" value="1"/>
</dbReference>
<reference evidence="3 4" key="1">
    <citation type="submission" date="2018-06" db="EMBL/GenBank/DDBJ databases">
        <title>Spirosoma sp. HMF3257 Genome sequencing and assembly.</title>
        <authorList>
            <person name="Kang H."/>
            <person name="Cha I."/>
            <person name="Kim H."/>
            <person name="Kang J."/>
            <person name="Joh K."/>
        </authorList>
    </citation>
    <scope>NUCLEOTIDE SEQUENCE [LARGE SCALE GENOMIC DNA]</scope>
    <source>
        <strain evidence="3 4">HMF3257</strain>
    </source>
</reference>
<dbReference type="InterPro" id="IPR016035">
    <property type="entry name" value="Acyl_Trfase/lysoPLipase"/>
</dbReference>
<organism evidence="3 4">
    <name type="scientific">Spirosoma telluris</name>
    <dbReference type="NCBI Taxonomy" id="2183553"/>
    <lineage>
        <taxon>Bacteria</taxon>
        <taxon>Pseudomonadati</taxon>
        <taxon>Bacteroidota</taxon>
        <taxon>Cytophagia</taxon>
        <taxon>Cytophagales</taxon>
        <taxon>Cytophagaceae</taxon>
        <taxon>Spirosoma</taxon>
    </lineage>
</organism>
<dbReference type="PROSITE" id="PS50075">
    <property type="entry name" value="CARRIER"/>
    <property type="match status" value="2"/>
</dbReference>
<feature type="domain" description="Carrier" evidence="2">
    <location>
        <begin position="673"/>
        <end position="753"/>
    </location>
</feature>
<dbReference type="PANTHER" id="PTHR43074">
    <property type="entry name" value="OMEGA-3 POLYUNSATURATED FATTY ACID SYNTHASE PFAB-RELATED"/>
    <property type="match status" value="1"/>
</dbReference>
<evidence type="ECO:0000313" key="4">
    <source>
        <dbReference type="Proteomes" id="UP000249016"/>
    </source>
</evidence>
<evidence type="ECO:0000313" key="3">
    <source>
        <dbReference type="EMBL" id="RAI75529.1"/>
    </source>
</evidence>
<dbReference type="AlphaFoldDB" id="A0A327NMC2"/>
<dbReference type="SUPFAM" id="SSF55048">
    <property type="entry name" value="Probable ACP-binding domain of malonyl-CoA ACP transacylase"/>
    <property type="match status" value="1"/>
</dbReference>
<feature type="region of interest" description="Disordered" evidence="1">
    <location>
        <begin position="622"/>
        <end position="662"/>
    </location>
</feature>
<comment type="caution">
    <text evidence="3">The sequence shown here is derived from an EMBL/GenBank/DDBJ whole genome shotgun (WGS) entry which is preliminary data.</text>
</comment>
<sequence>MKRLAHQSKTTKIPANHARLGFVASSVAEACQKLKRVIEFLERNSGQSEWQHPIDGIWYRQSALDETHKVVALFAGQGSQYVNMGADLACTYPTVRAAFNQANRFFDAKGQKPLTEVVFPIPVFSDEERQQQTDKLRQTQFAQPAIGAISAGQYTLLTNAGFTADFFAGHSYGELTALWAAGVLDDDGFYGLSKIRGEAMAASFSADPGSMLAVKGDRQAVEQLINKRAGVWVCNINSPSQLVLGGQTDTLIRLQEEAKASGFQATLLPVSAAFHTPLVSQAQQPFTDAIRQVSIAAPTGRVFSNTTGQPYPNDPQQIKETLIRHIVNPVRFSEQIENSYAQGGRIFVEFGPKNILSMLVAEILAGKSHKVISLNANAKKDGDKQLREAIVQLTVLGQALQGFDSFEQPYAEPAVKPKLTVKISGHNYVSDTTKKRYEQALNTPAIDTHSLSNLIEDDMNPTITQMQADLASLMDQQNRIEALLKALVHSSTFTNSQPSSKPAVVSVSSDLPVVNEYSAPVAPVVEKPVVTVDSKLIETSLLSVVAEKTGYPAEMLDLSMDMEADLGIDSIKRVEIFGTMTEAHPSVQGVKQQELAELRTLQQIVEYLVTKMIPEQDTSAHFVQSTESDNRLSAPISTTSTNPYPQNGPSDQPEPTIPTPSAPGIPIPAKPAVDPTLIETSLLSVVAEKTGYPAEMLDLSMDMEADLGIDSIKRVEIFGTMTEAHPSVQGVKQQELAELRTLQQIVEYLVAKMATGREVAVEKK</sequence>
<dbReference type="SMART" id="SM00827">
    <property type="entry name" value="PKS_AT"/>
    <property type="match status" value="1"/>
</dbReference>
<accession>A0A327NMC2</accession>
<gene>
    <name evidence="3" type="ORF">HMF3257_17605</name>
</gene>
<dbReference type="SUPFAM" id="SSF47336">
    <property type="entry name" value="ACP-like"/>
    <property type="match status" value="2"/>
</dbReference>
<evidence type="ECO:0000256" key="1">
    <source>
        <dbReference type="SAM" id="MobiDB-lite"/>
    </source>
</evidence>
<dbReference type="Gene3D" id="3.30.70.250">
    <property type="entry name" value="Malonyl-CoA ACP transacylase, ACP-binding"/>
    <property type="match status" value="1"/>
</dbReference>